<sequence>MAEMIPPGSARITVTPSLKCVGPHDTYDAGILNNTGSLNTDALFHIIAEHNIDVVQRTDRKDYAIAGPNDSQGLCYTKRTH</sequence>
<proteinExistence type="predicted"/>
<dbReference type="Proteomes" id="UP001500791">
    <property type="component" value="Unassembled WGS sequence"/>
</dbReference>
<reference evidence="1 2" key="1">
    <citation type="journal article" date="2019" name="Int. J. Syst. Evol. Microbiol.">
        <title>The Global Catalogue of Microorganisms (GCM) 10K type strain sequencing project: providing services to taxonomists for standard genome sequencing and annotation.</title>
        <authorList>
            <consortium name="The Broad Institute Genomics Platform"/>
            <consortium name="The Broad Institute Genome Sequencing Center for Infectious Disease"/>
            <person name="Wu L."/>
            <person name="Ma J."/>
        </authorList>
    </citation>
    <scope>NUCLEOTIDE SEQUENCE [LARGE SCALE GENOMIC DNA]</scope>
    <source>
        <strain evidence="1 2">JCM 13476</strain>
    </source>
</reference>
<keyword evidence="2" id="KW-1185">Reference proteome</keyword>
<evidence type="ECO:0000313" key="1">
    <source>
        <dbReference type="EMBL" id="GAA0384913.1"/>
    </source>
</evidence>
<organism evidence="1 2">
    <name type="scientific">Brevundimonas terrae</name>
    <dbReference type="NCBI Taxonomy" id="363631"/>
    <lineage>
        <taxon>Bacteria</taxon>
        <taxon>Pseudomonadati</taxon>
        <taxon>Pseudomonadota</taxon>
        <taxon>Alphaproteobacteria</taxon>
        <taxon>Caulobacterales</taxon>
        <taxon>Caulobacteraceae</taxon>
        <taxon>Brevundimonas</taxon>
    </lineage>
</organism>
<dbReference type="EMBL" id="BAAAEJ010000003">
    <property type="protein sequence ID" value="GAA0384913.1"/>
    <property type="molecule type" value="Genomic_DNA"/>
</dbReference>
<evidence type="ECO:0000313" key="2">
    <source>
        <dbReference type="Proteomes" id="UP001500791"/>
    </source>
</evidence>
<protein>
    <submittedName>
        <fullName evidence="1">Uncharacterized protein</fullName>
    </submittedName>
</protein>
<gene>
    <name evidence="1" type="ORF">GCM10009093_09790</name>
</gene>
<comment type="caution">
    <text evidence="1">The sequence shown here is derived from an EMBL/GenBank/DDBJ whole genome shotgun (WGS) entry which is preliminary data.</text>
</comment>
<accession>A0ABN0Y6N1</accession>
<name>A0ABN0Y6N1_9CAUL</name>
<dbReference type="RefSeq" id="WP_167174372.1">
    <property type="nucleotide sequence ID" value="NZ_BAAAEJ010000003.1"/>
</dbReference>